<organism evidence="7 8">
    <name type="scientific">Mucilaginibacter yixingensis</name>
    <dbReference type="NCBI Taxonomy" id="1295612"/>
    <lineage>
        <taxon>Bacteria</taxon>
        <taxon>Pseudomonadati</taxon>
        <taxon>Bacteroidota</taxon>
        <taxon>Sphingobacteriia</taxon>
        <taxon>Sphingobacteriales</taxon>
        <taxon>Sphingobacteriaceae</taxon>
        <taxon>Mucilaginibacter</taxon>
    </lineage>
</organism>
<keyword evidence="2" id="KW-0201">Cytochrome c-type biogenesis</keyword>
<dbReference type="AlphaFoldDB" id="A0A2T5JEV7"/>
<evidence type="ECO:0000256" key="2">
    <source>
        <dbReference type="ARBA" id="ARBA00022748"/>
    </source>
</evidence>
<dbReference type="PROSITE" id="PS51352">
    <property type="entry name" value="THIOREDOXIN_2"/>
    <property type="match status" value="1"/>
</dbReference>
<dbReference type="SUPFAM" id="SSF52833">
    <property type="entry name" value="Thioredoxin-like"/>
    <property type="match status" value="1"/>
</dbReference>
<dbReference type="InterPro" id="IPR017937">
    <property type="entry name" value="Thioredoxin_CS"/>
</dbReference>
<dbReference type="GO" id="GO:0030313">
    <property type="term" value="C:cell envelope"/>
    <property type="evidence" value="ECO:0007669"/>
    <property type="project" value="UniProtKB-SubCell"/>
</dbReference>
<gene>
    <name evidence="7" type="ORF">C8P68_101179</name>
</gene>
<comment type="caution">
    <text evidence="7">The sequence shown here is derived from an EMBL/GenBank/DDBJ whole genome shotgun (WGS) entry which is preliminary data.</text>
</comment>
<evidence type="ECO:0000256" key="4">
    <source>
        <dbReference type="ARBA" id="ARBA00023284"/>
    </source>
</evidence>
<dbReference type="GO" id="GO:0017004">
    <property type="term" value="P:cytochrome complex assembly"/>
    <property type="evidence" value="ECO:0007669"/>
    <property type="project" value="UniProtKB-KW"/>
</dbReference>
<evidence type="ECO:0000256" key="3">
    <source>
        <dbReference type="ARBA" id="ARBA00023157"/>
    </source>
</evidence>
<dbReference type="GO" id="GO:0016209">
    <property type="term" value="F:antioxidant activity"/>
    <property type="evidence" value="ECO:0007669"/>
    <property type="project" value="InterPro"/>
</dbReference>
<dbReference type="EMBL" id="QAOQ01000001">
    <property type="protein sequence ID" value="PTR00949.1"/>
    <property type="molecule type" value="Genomic_DNA"/>
</dbReference>
<feature type="signal peptide" evidence="5">
    <location>
        <begin position="1"/>
        <end position="18"/>
    </location>
</feature>
<evidence type="ECO:0000313" key="8">
    <source>
        <dbReference type="Proteomes" id="UP000244168"/>
    </source>
</evidence>
<dbReference type="InterPro" id="IPR050553">
    <property type="entry name" value="Thioredoxin_ResA/DsbE_sf"/>
</dbReference>
<evidence type="ECO:0000256" key="5">
    <source>
        <dbReference type="SAM" id="SignalP"/>
    </source>
</evidence>
<dbReference type="Pfam" id="PF14289">
    <property type="entry name" value="DUF4369"/>
    <property type="match status" value="1"/>
</dbReference>
<name>A0A2T5JEV7_9SPHI</name>
<evidence type="ECO:0000256" key="1">
    <source>
        <dbReference type="ARBA" id="ARBA00004196"/>
    </source>
</evidence>
<dbReference type="Pfam" id="PF00578">
    <property type="entry name" value="AhpC-TSA"/>
    <property type="match status" value="1"/>
</dbReference>
<sequence length="382" mass="41520">MKKFLFLLAALCPMLAAAQMQKSTFTVKGTVGSVIDSPARAYLLYQLGANRLLDSATIHKGQFSITGDVIYPAQATVVIDKAGAGIAKLDTSADHLVFFVEKGVINLNSTDKIAKAQITGSKINDDNKVLGTKMNVVEKTAEQISADVAAAPPEKKNSPDFQNQIQARYRSLQDMAETTLKDFIKTNPNSFLSLMAVGSLAKNPNANPQELGDMLASLSDELKTSEPAIGIKVALEKMKSGAVIGMPAPDFTQNDINGAPVKLSSFKGKYVLVDFWASWCGPCRQENPNVVRAYNKYKTKNFTILGVSLDRDKTAWQNAIKNDGLAWTQVSDLQYWNNAVAAQYQVTSIPQNFLIDPQGKVIAKNLRGEELDAKLAELLGKI</sequence>
<dbReference type="Proteomes" id="UP000244168">
    <property type="component" value="Unassembled WGS sequence"/>
</dbReference>
<dbReference type="PANTHER" id="PTHR42852">
    <property type="entry name" value="THIOL:DISULFIDE INTERCHANGE PROTEIN DSBE"/>
    <property type="match status" value="1"/>
</dbReference>
<dbReference type="InterPro" id="IPR036249">
    <property type="entry name" value="Thioredoxin-like_sf"/>
</dbReference>
<proteinExistence type="predicted"/>
<accession>A0A2T5JEV7</accession>
<keyword evidence="8" id="KW-1185">Reference proteome</keyword>
<protein>
    <submittedName>
        <fullName evidence="7">Peroxiredoxin</fullName>
    </submittedName>
</protein>
<dbReference type="InterPro" id="IPR000866">
    <property type="entry name" value="AhpC/TSA"/>
</dbReference>
<dbReference type="Gene3D" id="3.40.30.10">
    <property type="entry name" value="Glutaredoxin"/>
    <property type="match status" value="1"/>
</dbReference>
<dbReference type="PANTHER" id="PTHR42852:SF6">
    <property type="entry name" value="THIOL:DISULFIDE INTERCHANGE PROTEIN DSBE"/>
    <property type="match status" value="1"/>
</dbReference>
<dbReference type="GO" id="GO:0016491">
    <property type="term" value="F:oxidoreductase activity"/>
    <property type="evidence" value="ECO:0007669"/>
    <property type="project" value="InterPro"/>
</dbReference>
<evidence type="ECO:0000259" key="6">
    <source>
        <dbReference type="PROSITE" id="PS51352"/>
    </source>
</evidence>
<feature type="chain" id="PRO_5015499365" evidence="5">
    <location>
        <begin position="19"/>
        <end position="382"/>
    </location>
</feature>
<dbReference type="InterPro" id="IPR025380">
    <property type="entry name" value="DUF4369"/>
</dbReference>
<dbReference type="InterPro" id="IPR013766">
    <property type="entry name" value="Thioredoxin_domain"/>
</dbReference>
<evidence type="ECO:0000313" key="7">
    <source>
        <dbReference type="EMBL" id="PTR00949.1"/>
    </source>
</evidence>
<reference evidence="7 8" key="1">
    <citation type="submission" date="2018-04" db="EMBL/GenBank/DDBJ databases">
        <title>Genomic Encyclopedia of Archaeal and Bacterial Type Strains, Phase II (KMG-II): from individual species to whole genera.</title>
        <authorList>
            <person name="Goeker M."/>
        </authorList>
    </citation>
    <scope>NUCLEOTIDE SEQUENCE [LARGE SCALE GENOMIC DNA]</scope>
    <source>
        <strain evidence="7 8">DSM 26809</strain>
    </source>
</reference>
<comment type="subcellular location">
    <subcellularLocation>
        <location evidence="1">Cell envelope</location>
    </subcellularLocation>
</comment>
<keyword evidence="4" id="KW-0676">Redox-active center</keyword>
<dbReference type="CDD" id="cd02966">
    <property type="entry name" value="TlpA_like_family"/>
    <property type="match status" value="1"/>
</dbReference>
<dbReference type="PROSITE" id="PS00194">
    <property type="entry name" value="THIOREDOXIN_1"/>
    <property type="match status" value="1"/>
</dbReference>
<feature type="domain" description="Thioredoxin" evidence="6">
    <location>
        <begin position="242"/>
        <end position="382"/>
    </location>
</feature>
<keyword evidence="5" id="KW-0732">Signal</keyword>
<keyword evidence="3" id="KW-1015">Disulfide bond</keyword>